<feature type="transmembrane region" description="Helical" evidence="1">
    <location>
        <begin position="92"/>
        <end position="111"/>
    </location>
</feature>
<name>A0A2G8T0Q2_9BURK</name>
<feature type="transmembrane region" description="Helical" evidence="1">
    <location>
        <begin position="12"/>
        <end position="29"/>
    </location>
</feature>
<keyword evidence="4" id="KW-1185">Reference proteome</keyword>
<reference evidence="3 4" key="1">
    <citation type="submission" date="2017-10" db="EMBL/GenBank/DDBJ databases">
        <title>Massilia psychrophilum sp. nov., a novel purple-pigmented bacterium isolated from Tianshan glacier, Xinjiang Municipality, China.</title>
        <authorList>
            <person name="Wang H."/>
        </authorList>
    </citation>
    <scope>NUCLEOTIDE SEQUENCE [LARGE SCALE GENOMIC DNA]</scope>
    <source>
        <strain evidence="3 4">JCM 30813</strain>
    </source>
</reference>
<protein>
    <recommendedName>
        <fullName evidence="2">LiaF transmembrane domain-containing protein</fullName>
    </recommendedName>
</protein>
<evidence type="ECO:0000259" key="2">
    <source>
        <dbReference type="Pfam" id="PF22570"/>
    </source>
</evidence>
<keyword evidence="1" id="KW-0472">Membrane</keyword>
<evidence type="ECO:0000313" key="4">
    <source>
        <dbReference type="Proteomes" id="UP000228593"/>
    </source>
</evidence>
<dbReference type="Pfam" id="PF22570">
    <property type="entry name" value="LiaF-TM"/>
    <property type="match status" value="1"/>
</dbReference>
<feature type="transmembrane region" description="Helical" evidence="1">
    <location>
        <begin position="41"/>
        <end position="57"/>
    </location>
</feature>
<comment type="caution">
    <text evidence="3">The sequence shown here is derived from an EMBL/GenBank/DDBJ whole genome shotgun (WGS) entry which is preliminary data.</text>
</comment>
<accession>A0A2G8T0Q2</accession>
<dbReference type="RefSeq" id="WP_099916448.1">
    <property type="nucleotide sequence ID" value="NZ_BMHS01000007.1"/>
</dbReference>
<keyword evidence="1" id="KW-0812">Transmembrane</keyword>
<gene>
    <name evidence="3" type="ORF">CR103_13145</name>
</gene>
<proteinExistence type="predicted"/>
<evidence type="ECO:0000313" key="3">
    <source>
        <dbReference type="EMBL" id="PIL39278.1"/>
    </source>
</evidence>
<dbReference type="AlphaFoldDB" id="A0A2G8T0Q2"/>
<dbReference type="OrthoDB" id="129627at2"/>
<dbReference type="PANTHER" id="PTHR40763:SF5">
    <property type="entry name" value="MEMBRANE PROTEIN"/>
    <property type="match status" value="1"/>
</dbReference>
<feature type="domain" description="LiaF transmembrane" evidence="2">
    <location>
        <begin position="15"/>
        <end position="107"/>
    </location>
</feature>
<dbReference type="InterPro" id="IPR054331">
    <property type="entry name" value="LiaF_TM"/>
</dbReference>
<sequence>MKTEMPSKNVSRQVILGMLVIGMGLLFLLDNMNIWNFGRALSFWPMAFIVVGVIKLCDTNSSDGVILGGALILVGVLMMLDRLGLVYFSWRTIWPVMLIALGGSVVYRAVAGRRLVGSSAKDAVGSDDVVDVTAILGGFERRINTENFKGGEITAVMGGCELDLRGSSIDGEAVINVFVMWGGITLKCPPDWTIVLHGTPIMGGFTEKTAPPPDNSKRLIVRGHAIIGGVEVRN</sequence>
<evidence type="ECO:0000256" key="1">
    <source>
        <dbReference type="SAM" id="Phobius"/>
    </source>
</evidence>
<dbReference type="EMBL" id="PDOB01000020">
    <property type="protein sequence ID" value="PIL39278.1"/>
    <property type="molecule type" value="Genomic_DNA"/>
</dbReference>
<dbReference type="PANTHER" id="PTHR40763">
    <property type="entry name" value="MEMBRANE PROTEIN-RELATED"/>
    <property type="match status" value="1"/>
</dbReference>
<organism evidence="3 4">
    <name type="scientific">Massilia psychrophila</name>
    <dbReference type="NCBI Taxonomy" id="1603353"/>
    <lineage>
        <taxon>Bacteria</taxon>
        <taxon>Pseudomonadati</taxon>
        <taxon>Pseudomonadota</taxon>
        <taxon>Betaproteobacteria</taxon>
        <taxon>Burkholderiales</taxon>
        <taxon>Oxalobacteraceae</taxon>
        <taxon>Telluria group</taxon>
        <taxon>Massilia</taxon>
    </lineage>
</organism>
<keyword evidence="1" id="KW-1133">Transmembrane helix</keyword>
<dbReference type="Proteomes" id="UP000228593">
    <property type="component" value="Unassembled WGS sequence"/>
</dbReference>
<feature type="transmembrane region" description="Helical" evidence="1">
    <location>
        <begin position="64"/>
        <end position="80"/>
    </location>
</feature>